<keyword evidence="1" id="KW-0032">Aminotransferase</keyword>
<feature type="non-terminal residue" evidence="1">
    <location>
        <position position="95"/>
    </location>
</feature>
<dbReference type="GO" id="GO:0008483">
    <property type="term" value="F:transaminase activity"/>
    <property type="evidence" value="ECO:0007669"/>
    <property type="project" value="UniProtKB-KW"/>
</dbReference>
<proteinExistence type="predicted"/>
<name>A0A944HAA0_DENI1</name>
<sequence>DQLLIEGYLETRVGDGTYVVESLSVPGRRAASQTPRPPATTELLSLRGRRIAGTGASSSVQDGAFMPGIPDTEHFPFTTWRRLLSKYVRREQSHL</sequence>
<protein>
    <submittedName>
        <fullName evidence="1">PLP-dependent aminotransferase family protein</fullName>
    </submittedName>
</protein>
<gene>
    <name evidence="1" type="ORF">I8J34_24410</name>
</gene>
<dbReference type="AlphaFoldDB" id="A0A944HAA0"/>
<evidence type="ECO:0000313" key="1">
    <source>
        <dbReference type="EMBL" id="MBT0964328.1"/>
    </source>
</evidence>
<dbReference type="Proteomes" id="UP000694660">
    <property type="component" value="Unassembled WGS sequence"/>
</dbReference>
<evidence type="ECO:0000313" key="2">
    <source>
        <dbReference type="Proteomes" id="UP000694660"/>
    </source>
</evidence>
<feature type="non-terminal residue" evidence="1">
    <location>
        <position position="1"/>
    </location>
</feature>
<keyword evidence="2" id="KW-1185">Reference proteome</keyword>
<organism evidence="1 2">
    <name type="scientific">Denitromonas iodatirespirans</name>
    <dbReference type="NCBI Taxonomy" id="2795389"/>
    <lineage>
        <taxon>Bacteria</taxon>
        <taxon>Pseudomonadati</taxon>
        <taxon>Pseudomonadota</taxon>
        <taxon>Betaproteobacteria</taxon>
        <taxon>Rhodocyclales</taxon>
        <taxon>Zoogloeaceae</taxon>
        <taxon>Denitromonas</taxon>
    </lineage>
</organism>
<accession>A0A944HAA0</accession>
<reference evidence="2" key="1">
    <citation type="journal article" date="2022" name="ISME J.">
        <title>Genetic and phylogenetic analysis of dissimilatory iodate-reducing bacteria identifies potential niches across the world's oceans.</title>
        <authorList>
            <person name="Reyes-Umana V."/>
            <person name="Henning Z."/>
            <person name="Lee K."/>
            <person name="Barnum T.P."/>
            <person name="Coates J.D."/>
        </authorList>
    </citation>
    <scope>NUCLEOTIDE SEQUENCE [LARGE SCALE GENOMIC DNA]</scope>
    <source>
        <strain evidence="2">IR12</strain>
    </source>
</reference>
<dbReference type="EMBL" id="JAEKFT010000166">
    <property type="protein sequence ID" value="MBT0964328.1"/>
    <property type="molecule type" value="Genomic_DNA"/>
</dbReference>
<keyword evidence="1" id="KW-0808">Transferase</keyword>
<comment type="caution">
    <text evidence="1">The sequence shown here is derived from an EMBL/GenBank/DDBJ whole genome shotgun (WGS) entry which is preliminary data.</text>
</comment>